<accession>A0A8J1XGB8</accession>
<comment type="caution">
    <text evidence="2">The sequence shown here is derived from an EMBL/GenBank/DDBJ whole genome shotgun (WGS) entry which is preliminary data.</text>
</comment>
<dbReference type="AlphaFoldDB" id="A0A8J1XGB8"/>
<dbReference type="Proteomes" id="UP000749559">
    <property type="component" value="Unassembled WGS sequence"/>
</dbReference>
<feature type="region of interest" description="Disordered" evidence="1">
    <location>
        <begin position="193"/>
        <end position="282"/>
    </location>
</feature>
<name>A0A8J1XGB8_OWEFU</name>
<evidence type="ECO:0000313" key="2">
    <source>
        <dbReference type="EMBL" id="CAH1784429.1"/>
    </source>
</evidence>
<keyword evidence="3" id="KW-1185">Reference proteome</keyword>
<proteinExistence type="predicted"/>
<feature type="compositionally biased region" description="Polar residues" evidence="1">
    <location>
        <begin position="227"/>
        <end position="242"/>
    </location>
</feature>
<feature type="compositionally biased region" description="Basic and acidic residues" evidence="1">
    <location>
        <begin position="199"/>
        <end position="208"/>
    </location>
</feature>
<protein>
    <submittedName>
        <fullName evidence="2">Uncharacterized protein</fullName>
    </submittedName>
</protein>
<dbReference type="EMBL" id="CAIIXF020000005">
    <property type="protein sequence ID" value="CAH1784429.1"/>
    <property type="molecule type" value="Genomic_DNA"/>
</dbReference>
<reference evidence="2" key="1">
    <citation type="submission" date="2022-03" db="EMBL/GenBank/DDBJ databases">
        <authorList>
            <person name="Martin C."/>
        </authorList>
    </citation>
    <scope>NUCLEOTIDE SEQUENCE</scope>
</reference>
<evidence type="ECO:0000313" key="3">
    <source>
        <dbReference type="Proteomes" id="UP000749559"/>
    </source>
</evidence>
<sequence length="339" mass="37179">MPNKDGAPRIHPEVNNTCNKDYCSSKDVYAKSTKVIEKKNRVSLNQNGAVGGSEPSSLKMDNDSIKGLKITESSSERRDNIPTNASESPTRSIVRKLSNASSNLVRKLSNIDSRNKLAMKHGNLDIKDKILSRKPSNAEHSKIHDVLLRKGTSPSFNISNIITSLTKNRCGPLKGTYSIPADSASIEMRDFTNVQKGNHNSDKNRCSKENITSGSTDTIEDEIPNVNDANNAKDNTSSQAINNLHVENISERNPSSDTTFDDTTTKPANQDDDTSSPSCQSMTTVQGVNTETMHPIARALITTENLPTLRSIHKPTVGPDVENPESWLHTSYVNDSYIN</sequence>
<feature type="region of interest" description="Disordered" evidence="1">
    <location>
        <begin position="40"/>
        <end position="91"/>
    </location>
</feature>
<gene>
    <name evidence="2" type="ORF">OFUS_LOCUS10623</name>
</gene>
<evidence type="ECO:0000256" key="1">
    <source>
        <dbReference type="SAM" id="MobiDB-lite"/>
    </source>
</evidence>
<organism evidence="2 3">
    <name type="scientific">Owenia fusiformis</name>
    <name type="common">Polychaete worm</name>
    <dbReference type="NCBI Taxonomy" id="6347"/>
    <lineage>
        <taxon>Eukaryota</taxon>
        <taxon>Metazoa</taxon>
        <taxon>Spiralia</taxon>
        <taxon>Lophotrochozoa</taxon>
        <taxon>Annelida</taxon>
        <taxon>Polychaeta</taxon>
        <taxon>Sedentaria</taxon>
        <taxon>Canalipalpata</taxon>
        <taxon>Sabellida</taxon>
        <taxon>Oweniida</taxon>
        <taxon>Oweniidae</taxon>
        <taxon>Owenia</taxon>
    </lineage>
</organism>
<feature type="compositionally biased region" description="Polar residues" evidence="1">
    <location>
        <begin position="81"/>
        <end position="91"/>
    </location>
</feature>